<evidence type="ECO:0000313" key="3">
    <source>
        <dbReference type="Proteomes" id="UP001556692"/>
    </source>
</evidence>
<feature type="domain" description="AB hydrolase-1" evidence="1">
    <location>
        <begin position="15"/>
        <end position="240"/>
    </location>
</feature>
<dbReference type="SUPFAM" id="SSF53474">
    <property type="entry name" value="alpha/beta-Hydrolases"/>
    <property type="match status" value="1"/>
</dbReference>
<dbReference type="PRINTS" id="PR00111">
    <property type="entry name" value="ABHYDROLASE"/>
</dbReference>
<dbReference type="Gene3D" id="3.40.50.1820">
    <property type="entry name" value="alpha/beta hydrolase"/>
    <property type="match status" value="1"/>
</dbReference>
<dbReference type="PANTHER" id="PTHR43433">
    <property type="entry name" value="HYDROLASE, ALPHA/BETA FOLD FAMILY PROTEIN"/>
    <property type="match status" value="1"/>
</dbReference>
<dbReference type="Pfam" id="PF12697">
    <property type="entry name" value="Abhydrolase_6"/>
    <property type="match status" value="1"/>
</dbReference>
<dbReference type="GO" id="GO:0016787">
    <property type="term" value="F:hydrolase activity"/>
    <property type="evidence" value="ECO:0007669"/>
    <property type="project" value="UniProtKB-KW"/>
</dbReference>
<dbReference type="RefSeq" id="WP_367954713.1">
    <property type="nucleotide sequence ID" value="NZ_JBDPGJ010000003.1"/>
</dbReference>
<accession>A0ABV3SJ82</accession>
<gene>
    <name evidence="2" type="ORF">ABGN05_14290</name>
</gene>
<evidence type="ECO:0000313" key="2">
    <source>
        <dbReference type="EMBL" id="MEX0406832.1"/>
    </source>
</evidence>
<dbReference type="InterPro" id="IPR000073">
    <property type="entry name" value="AB_hydrolase_1"/>
</dbReference>
<dbReference type="EMBL" id="JBDPGJ010000003">
    <property type="protein sequence ID" value="MEX0406832.1"/>
    <property type="molecule type" value="Genomic_DNA"/>
</dbReference>
<reference evidence="2 3" key="1">
    <citation type="submission" date="2024-05" db="EMBL/GenBank/DDBJ databases">
        <authorList>
            <person name="Jiang F."/>
        </authorList>
    </citation>
    <scope>NUCLEOTIDE SEQUENCE [LARGE SCALE GENOMIC DNA]</scope>
    <source>
        <strain evidence="2 3">LZ166</strain>
    </source>
</reference>
<comment type="caution">
    <text evidence="2">The sequence shown here is derived from an EMBL/GenBank/DDBJ whole genome shotgun (WGS) entry which is preliminary data.</text>
</comment>
<evidence type="ECO:0000259" key="1">
    <source>
        <dbReference type="Pfam" id="PF12697"/>
    </source>
</evidence>
<dbReference type="InterPro" id="IPR029058">
    <property type="entry name" value="AB_hydrolase_fold"/>
</dbReference>
<dbReference type="PANTHER" id="PTHR43433:SF1">
    <property type="entry name" value="BLL5160 PROTEIN"/>
    <property type="match status" value="1"/>
</dbReference>
<dbReference type="InterPro" id="IPR050471">
    <property type="entry name" value="AB_hydrolase"/>
</dbReference>
<keyword evidence="3" id="KW-1185">Reference proteome</keyword>
<sequence>MSGLHYQITGTGPLLLLLHPVGLDSRFWGAIPDALAQRNRVVTIDFRGHGKSPDAYRPGRMETHVDDIVRLMGEFEAGPAAIVGISFGGMVAQNLACRRPDLVSALVLAACPGVIPQTARSAILKRGADAESGGMKSVVDGTLSRWFTPDYLSTEAVADVRARLLADSPANWAATWEAVSEHDALAELEAIRAPALLLAGELDEATPLEAKRALAAAIPGSRLEILAGAPHMMQIECGARLSASLSTFIGELAEGER</sequence>
<name>A0ABV3SJ82_9HYPH</name>
<keyword evidence="2" id="KW-0378">Hydrolase</keyword>
<dbReference type="Proteomes" id="UP001556692">
    <property type="component" value="Unassembled WGS sequence"/>
</dbReference>
<proteinExistence type="predicted"/>
<protein>
    <submittedName>
        <fullName evidence="2">Alpha/beta fold hydrolase</fullName>
    </submittedName>
</protein>
<organism evidence="2 3">
    <name type="scientific">Aquibium pacificus</name>
    <dbReference type="NCBI Taxonomy" id="3153579"/>
    <lineage>
        <taxon>Bacteria</taxon>
        <taxon>Pseudomonadati</taxon>
        <taxon>Pseudomonadota</taxon>
        <taxon>Alphaproteobacteria</taxon>
        <taxon>Hyphomicrobiales</taxon>
        <taxon>Phyllobacteriaceae</taxon>
        <taxon>Aquibium</taxon>
    </lineage>
</organism>